<dbReference type="Proteomes" id="UP000186455">
    <property type="component" value="Unassembled WGS sequence"/>
</dbReference>
<protein>
    <submittedName>
        <fullName evidence="2">Uncharacterized protein</fullName>
    </submittedName>
</protein>
<name>A0A1Q4V964_9ACTN</name>
<evidence type="ECO:0000256" key="1">
    <source>
        <dbReference type="SAM" id="MobiDB-lite"/>
    </source>
</evidence>
<dbReference type="RefSeq" id="WP_073785810.1">
    <property type="nucleotide sequence ID" value="NZ_CP108638.1"/>
</dbReference>
<proteinExistence type="predicted"/>
<evidence type="ECO:0000313" key="3">
    <source>
        <dbReference type="Proteomes" id="UP000186455"/>
    </source>
</evidence>
<feature type="compositionally biased region" description="Basic and acidic residues" evidence="1">
    <location>
        <begin position="45"/>
        <end position="59"/>
    </location>
</feature>
<reference evidence="2 3" key="1">
    <citation type="submission" date="2015-06" db="EMBL/GenBank/DDBJ databases">
        <title>Cloning and characterization of the uncialamcin biosynthetic gene cluster.</title>
        <authorList>
            <person name="Yan X."/>
            <person name="Huang T."/>
            <person name="Ge H."/>
            <person name="Shen B."/>
        </authorList>
    </citation>
    <scope>NUCLEOTIDE SEQUENCE [LARGE SCALE GENOMIC DNA]</scope>
    <source>
        <strain evidence="2 3">DCA2648</strain>
    </source>
</reference>
<dbReference type="EMBL" id="LFBV01000002">
    <property type="protein sequence ID" value="OKH94383.1"/>
    <property type="molecule type" value="Genomic_DNA"/>
</dbReference>
<evidence type="ECO:0000313" key="2">
    <source>
        <dbReference type="EMBL" id="OKH94383.1"/>
    </source>
</evidence>
<dbReference type="GeneID" id="96790126"/>
<comment type="caution">
    <text evidence="2">The sequence shown here is derived from an EMBL/GenBank/DDBJ whole genome shotgun (WGS) entry which is preliminary data.</text>
</comment>
<dbReference type="AlphaFoldDB" id="A0A1Q4V964"/>
<feature type="region of interest" description="Disordered" evidence="1">
    <location>
        <begin position="40"/>
        <end position="59"/>
    </location>
</feature>
<accession>A0A1Q4V964</accession>
<gene>
    <name evidence="2" type="ORF">AB852_08650</name>
</gene>
<dbReference type="STRING" id="1048205.AB852_08650"/>
<sequence length="59" mass="7213">MWSLLLPPAYFLLFTPLSLLLRVARDPLRRRWDPSATDYWHYRRPTRDNDEPHPPRALR</sequence>
<keyword evidence="3" id="KW-1185">Reference proteome</keyword>
<organism evidence="2 3">
    <name type="scientific">Streptomyces uncialis</name>
    <dbReference type="NCBI Taxonomy" id="1048205"/>
    <lineage>
        <taxon>Bacteria</taxon>
        <taxon>Bacillati</taxon>
        <taxon>Actinomycetota</taxon>
        <taxon>Actinomycetes</taxon>
        <taxon>Kitasatosporales</taxon>
        <taxon>Streptomycetaceae</taxon>
        <taxon>Streptomyces</taxon>
    </lineage>
</organism>